<evidence type="ECO:0000313" key="2">
    <source>
        <dbReference type="Proteomes" id="UP000823613"/>
    </source>
</evidence>
<reference evidence="1" key="1">
    <citation type="submission" date="2020-10" db="EMBL/GenBank/DDBJ databases">
        <authorList>
            <person name="Gilroy R."/>
        </authorList>
    </citation>
    <scope>NUCLEOTIDE SEQUENCE</scope>
    <source>
        <strain evidence="1">11159</strain>
    </source>
</reference>
<dbReference type="EMBL" id="JADIMY010000032">
    <property type="protein sequence ID" value="MBO8427252.1"/>
    <property type="molecule type" value="Genomic_DNA"/>
</dbReference>
<reference evidence="1" key="2">
    <citation type="journal article" date="2021" name="PeerJ">
        <title>Extensive microbial diversity within the chicken gut microbiome revealed by metagenomics and culture.</title>
        <authorList>
            <person name="Gilroy R."/>
            <person name="Ravi A."/>
            <person name="Getino M."/>
            <person name="Pursley I."/>
            <person name="Horton D.L."/>
            <person name="Alikhan N.F."/>
            <person name="Baker D."/>
            <person name="Gharbi K."/>
            <person name="Hall N."/>
            <person name="Watson M."/>
            <person name="Adriaenssens E.M."/>
            <person name="Foster-Nyarko E."/>
            <person name="Jarju S."/>
            <person name="Secka A."/>
            <person name="Antonio M."/>
            <person name="Oren A."/>
            <person name="Chaudhuri R.R."/>
            <person name="La Ragione R."/>
            <person name="Hildebrand F."/>
            <person name="Pallen M.J."/>
        </authorList>
    </citation>
    <scope>NUCLEOTIDE SEQUENCE</scope>
    <source>
        <strain evidence="1">11159</strain>
    </source>
</reference>
<dbReference type="Proteomes" id="UP000823613">
    <property type="component" value="Unassembled WGS sequence"/>
</dbReference>
<name>A0A9D9GWV9_9BACL</name>
<comment type="caution">
    <text evidence="1">The sequence shown here is derived from an EMBL/GenBank/DDBJ whole genome shotgun (WGS) entry which is preliminary data.</text>
</comment>
<accession>A0A9D9GWV9</accession>
<dbReference type="AlphaFoldDB" id="A0A9D9GWV9"/>
<sequence length="331" mass="39678">MAAVGYSKQDNSFVFFHGDNVRSFIGYGYSNDKYKYMGRLDLPMYCEREKVGDDKFYTFEDFYNQKLLPNGFGDTWLYPKHNIKTHFDDIDNNVPYALLSIKVRDDCNHVVKEMNKTVLDILHFVEMSETEFNEMVKFMEQKKYDTILIKNGLKFFLSPIDENKYKFCLFKGEPEDKHLMIAWKDRFKEYFLHVNIPNYYKKFIRHKYIGGTKGELFTEFLYKEAWRNLFKIEPKLYNSIDDIPLITDYDTLSCLSKEQKEIIDKREREKAEQAEKFRRESEENKLKDGYCDRCGAPNAHYCENPYMKEMYNRSVMQWLCTDCYNDSVGDI</sequence>
<protein>
    <submittedName>
        <fullName evidence="1">Uncharacterized protein</fullName>
    </submittedName>
</protein>
<proteinExistence type="predicted"/>
<gene>
    <name evidence="1" type="ORF">IAC58_01670</name>
</gene>
<organism evidence="1 2">
    <name type="scientific">Candidatus Onthovivens merdipullorum</name>
    <dbReference type="NCBI Taxonomy" id="2840889"/>
    <lineage>
        <taxon>Bacteria</taxon>
        <taxon>Bacillati</taxon>
        <taxon>Bacillota</taxon>
        <taxon>Bacilli</taxon>
        <taxon>Bacillales</taxon>
        <taxon>Candidatus Onthovivens</taxon>
    </lineage>
</organism>
<evidence type="ECO:0000313" key="1">
    <source>
        <dbReference type="EMBL" id="MBO8427252.1"/>
    </source>
</evidence>